<dbReference type="Proteomes" id="UP001396334">
    <property type="component" value="Unassembled WGS sequence"/>
</dbReference>
<protein>
    <submittedName>
        <fullName evidence="2">Uncharacterized protein</fullName>
    </submittedName>
</protein>
<keyword evidence="3" id="KW-1185">Reference proteome</keyword>
<gene>
    <name evidence="2" type="ORF">V6N11_022435</name>
</gene>
<evidence type="ECO:0000313" key="2">
    <source>
        <dbReference type="EMBL" id="KAK9037527.1"/>
    </source>
</evidence>
<sequence>MTLSPSSPPMTWKILSTNRAPSMPHGSMSSTTMLWMLKIKRNLFRDRKFIFLLRPLMPILGLNAYRMSATCLPHLPPPRHVIRDTTLRTLVHELLMEYNVTFSPFLEHCVAKPVPGPTEEVPPSNLHVTANKKTKKNETHVVGPTSSRPTKKMRAKGRAPMLHFV</sequence>
<proteinExistence type="predicted"/>
<accession>A0ABR2TJ76</accession>
<reference evidence="2 3" key="1">
    <citation type="journal article" date="2024" name="G3 (Bethesda)">
        <title>Genome assembly of Hibiscus sabdariffa L. provides insights into metabolisms of medicinal natural products.</title>
        <authorList>
            <person name="Kim T."/>
        </authorList>
    </citation>
    <scope>NUCLEOTIDE SEQUENCE [LARGE SCALE GENOMIC DNA]</scope>
    <source>
        <strain evidence="2">TK-2024</strain>
        <tissue evidence="2">Old leaves</tissue>
    </source>
</reference>
<feature type="region of interest" description="Disordered" evidence="1">
    <location>
        <begin position="134"/>
        <end position="165"/>
    </location>
</feature>
<comment type="caution">
    <text evidence="2">The sequence shown here is derived from an EMBL/GenBank/DDBJ whole genome shotgun (WGS) entry which is preliminary data.</text>
</comment>
<organism evidence="2 3">
    <name type="scientific">Hibiscus sabdariffa</name>
    <name type="common">roselle</name>
    <dbReference type="NCBI Taxonomy" id="183260"/>
    <lineage>
        <taxon>Eukaryota</taxon>
        <taxon>Viridiplantae</taxon>
        <taxon>Streptophyta</taxon>
        <taxon>Embryophyta</taxon>
        <taxon>Tracheophyta</taxon>
        <taxon>Spermatophyta</taxon>
        <taxon>Magnoliopsida</taxon>
        <taxon>eudicotyledons</taxon>
        <taxon>Gunneridae</taxon>
        <taxon>Pentapetalae</taxon>
        <taxon>rosids</taxon>
        <taxon>malvids</taxon>
        <taxon>Malvales</taxon>
        <taxon>Malvaceae</taxon>
        <taxon>Malvoideae</taxon>
        <taxon>Hibiscus</taxon>
    </lineage>
</organism>
<evidence type="ECO:0000313" key="3">
    <source>
        <dbReference type="Proteomes" id="UP001396334"/>
    </source>
</evidence>
<dbReference type="EMBL" id="JBBPBN010000005">
    <property type="protein sequence ID" value="KAK9037527.1"/>
    <property type="molecule type" value="Genomic_DNA"/>
</dbReference>
<evidence type="ECO:0000256" key="1">
    <source>
        <dbReference type="SAM" id="MobiDB-lite"/>
    </source>
</evidence>
<name>A0ABR2TJ76_9ROSI</name>